<dbReference type="Proteomes" id="UP000030651">
    <property type="component" value="Unassembled WGS sequence"/>
</dbReference>
<evidence type="ECO:0000313" key="2">
    <source>
        <dbReference type="Proteomes" id="UP000030651"/>
    </source>
</evidence>
<keyword evidence="2" id="KW-1185">Reference proteome</keyword>
<dbReference type="eggNOG" id="KOG3487">
    <property type="taxonomic scope" value="Eukaryota"/>
</dbReference>
<dbReference type="GO" id="GO:0006888">
    <property type="term" value="P:endoplasmic reticulum to Golgi vesicle-mediated transport"/>
    <property type="evidence" value="ECO:0007669"/>
    <property type="project" value="InterPro"/>
</dbReference>
<organism evidence="1 2">
    <name type="scientific">Pestalotiopsis fici (strain W106-1 / CGMCC3.15140)</name>
    <dbReference type="NCBI Taxonomy" id="1229662"/>
    <lineage>
        <taxon>Eukaryota</taxon>
        <taxon>Fungi</taxon>
        <taxon>Dikarya</taxon>
        <taxon>Ascomycota</taxon>
        <taxon>Pezizomycotina</taxon>
        <taxon>Sordariomycetes</taxon>
        <taxon>Xylariomycetidae</taxon>
        <taxon>Amphisphaeriales</taxon>
        <taxon>Sporocadaceae</taxon>
        <taxon>Pestalotiopsis</taxon>
    </lineage>
</organism>
<dbReference type="OrthoDB" id="10252102at2759"/>
<dbReference type="HOGENOM" id="CLU_085828_0_0_1"/>
<sequence>MSYYFVIVGTQDNPLFEHEFGTSKQGGDGQSRFSEESRHMNQFIVHSSLDIVEEVQWGTSQMYLKHVDRFFNSYISCFVTPSNIKFLLLHQPVQPSAASSSSARSSSTSIAANPTSPQTEEAVRSFFTEVYENWVKACMSPFYRVNMEVTSPVFRQRVAAAGRKYL</sequence>
<dbReference type="InterPro" id="IPR011012">
    <property type="entry name" value="Longin-like_dom_sf"/>
</dbReference>
<dbReference type="InterPro" id="IPR006722">
    <property type="entry name" value="Sedlin"/>
</dbReference>
<dbReference type="CDD" id="cd14825">
    <property type="entry name" value="TRAPPC2_sedlin"/>
    <property type="match status" value="1"/>
</dbReference>
<gene>
    <name evidence="1" type="ORF">PFICI_08023</name>
</gene>
<dbReference type="KEGG" id="pfy:PFICI_08023"/>
<evidence type="ECO:0008006" key="3">
    <source>
        <dbReference type="Google" id="ProtNLM"/>
    </source>
</evidence>
<reference evidence="2" key="1">
    <citation type="journal article" date="2015" name="BMC Genomics">
        <title>Genomic and transcriptomic analysis of the endophytic fungus Pestalotiopsis fici reveals its lifestyle and high potential for synthesis of natural products.</title>
        <authorList>
            <person name="Wang X."/>
            <person name="Zhang X."/>
            <person name="Liu L."/>
            <person name="Xiang M."/>
            <person name="Wang W."/>
            <person name="Sun X."/>
            <person name="Che Y."/>
            <person name="Guo L."/>
            <person name="Liu G."/>
            <person name="Guo L."/>
            <person name="Wang C."/>
            <person name="Yin W.B."/>
            <person name="Stadler M."/>
            <person name="Zhang X."/>
            <person name="Liu X."/>
        </authorList>
    </citation>
    <scope>NUCLEOTIDE SEQUENCE [LARGE SCALE GENOMIC DNA]</scope>
    <source>
        <strain evidence="2">W106-1 / CGMCC3.15140</strain>
    </source>
</reference>
<protein>
    <recommendedName>
        <fullName evidence="3">Trafficking protein particle complex subunit 2</fullName>
    </recommendedName>
</protein>
<evidence type="ECO:0000313" key="1">
    <source>
        <dbReference type="EMBL" id="ETS80494.1"/>
    </source>
</evidence>
<dbReference type="FunCoup" id="W3X3B0">
    <property type="interactions" value="360"/>
</dbReference>
<dbReference type="STRING" id="1229662.W3X3B0"/>
<dbReference type="EMBL" id="KI912113">
    <property type="protein sequence ID" value="ETS80494.1"/>
    <property type="molecule type" value="Genomic_DNA"/>
</dbReference>
<dbReference type="OMA" id="RYMNQFI"/>
<dbReference type="PANTHER" id="PTHR12403">
    <property type="entry name" value="TRAFFICKING PROTEIN PARTICLE COMPLEX SUBUNIT 2"/>
    <property type="match status" value="1"/>
</dbReference>
<dbReference type="GO" id="GO:0005737">
    <property type="term" value="C:cytoplasm"/>
    <property type="evidence" value="ECO:0007669"/>
    <property type="project" value="GOC"/>
</dbReference>
<accession>W3X3B0</accession>
<dbReference type="AlphaFoldDB" id="W3X3B0"/>
<dbReference type="InParanoid" id="W3X3B0"/>
<proteinExistence type="predicted"/>
<dbReference type="Pfam" id="PF04628">
    <property type="entry name" value="Sedlin_N"/>
    <property type="match status" value="1"/>
</dbReference>
<dbReference type="Gene3D" id="3.30.450.70">
    <property type="match status" value="1"/>
</dbReference>
<dbReference type="GeneID" id="19273036"/>
<dbReference type="SUPFAM" id="SSF64356">
    <property type="entry name" value="SNARE-like"/>
    <property type="match status" value="1"/>
</dbReference>
<dbReference type="RefSeq" id="XP_007834795.1">
    <property type="nucleotide sequence ID" value="XM_007836604.1"/>
</dbReference>
<name>W3X3B0_PESFW</name>